<accession>A0A834UHQ3</accession>
<sequence length="166" mass="17231">MGSLQLYCLLRTSLLMHANVKIAKGNLTSSIIKHRLTFGTCSSVDVGACKVKVVEIMGGPAYFEAVGTVTARARVVLGSEEERSVRARGRQAGRRVSNGGGYSGAWSRADDACVGRSKDDVGSGGGVVDDGGGGRVLLRKEEEEDEEEEKGGGGGGGEGGKDIKEI</sequence>
<evidence type="ECO:0000313" key="3">
    <source>
        <dbReference type="Proteomes" id="UP000600918"/>
    </source>
</evidence>
<protein>
    <submittedName>
        <fullName evidence="2">Uncharacterized protein</fullName>
    </submittedName>
</protein>
<feature type="compositionally biased region" description="Gly residues" evidence="1">
    <location>
        <begin position="122"/>
        <end position="135"/>
    </location>
</feature>
<dbReference type="AlphaFoldDB" id="A0A834UHQ3"/>
<gene>
    <name evidence="2" type="ORF">H0235_001760</name>
</gene>
<dbReference type="EMBL" id="JACSDY010000001">
    <property type="protein sequence ID" value="KAF7439369.1"/>
    <property type="molecule type" value="Genomic_DNA"/>
</dbReference>
<organism evidence="2 3">
    <name type="scientific">Vespula pensylvanica</name>
    <name type="common">Western yellow jacket</name>
    <name type="synonym">Wasp</name>
    <dbReference type="NCBI Taxonomy" id="30213"/>
    <lineage>
        <taxon>Eukaryota</taxon>
        <taxon>Metazoa</taxon>
        <taxon>Ecdysozoa</taxon>
        <taxon>Arthropoda</taxon>
        <taxon>Hexapoda</taxon>
        <taxon>Insecta</taxon>
        <taxon>Pterygota</taxon>
        <taxon>Neoptera</taxon>
        <taxon>Endopterygota</taxon>
        <taxon>Hymenoptera</taxon>
        <taxon>Apocrita</taxon>
        <taxon>Aculeata</taxon>
        <taxon>Vespoidea</taxon>
        <taxon>Vespidae</taxon>
        <taxon>Vespinae</taxon>
        <taxon>Vespula</taxon>
    </lineage>
</organism>
<dbReference type="Proteomes" id="UP000600918">
    <property type="component" value="Unassembled WGS sequence"/>
</dbReference>
<name>A0A834UHQ3_VESPE</name>
<evidence type="ECO:0000313" key="2">
    <source>
        <dbReference type="EMBL" id="KAF7439369.1"/>
    </source>
</evidence>
<evidence type="ECO:0000256" key="1">
    <source>
        <dbReference type="SAM" id="MobiDB-lite"/>
    </source>
</evidence>
<comment type="caution">
    <text evidence="2">The sequence shown here is derived from an EMBL/GenBank/DDBJ whole genome shotgun (WGS) entry which is preliminary data.</text>
</comment>
<feature type="region of interest" description="Disordered" evidence="1">
    <location>
        <begin position="117"/>
        <end position="166"/>
    </location>
</feature>
<reference evidence="2" key="1">
    <citation type="journal article" date="2020" name="G3 (Bethesda)">
        <title>High-Quality Assemblies for Three Invasive Social Wasps from the &lt;i&gt;Vespula&lt;/i&gt; Genus.</title>
        <authorList>
            <person name="Harrop T.W.R."/>
            <person name="Guhlin J."/>
            <person name="McLaughlin G.M."/>
            <person name="Permina E."/>
            <person name="Stockwell P."/>
            <person name="Gilligan J."/>
            <person name="Le Lec M.F."/>
            <person name="Gruber M.A.M."/>
            <person name="Quinn O."/>
            <person name="Lovegrove M."/>
            <person name="Duncan E.J."/>
            <person name="Remnant E.J."/>
            <person name="Van Eeckhoven J."/>
            <person name="Graham B."/>
            <person name="Knapp R.A."/>
            <person name="Langford K.W."/>
            <person name="Kronenberg Z."/>
            <person name="Press M.O."/>
            <person name="Eacker S.M."/>
            <person name="Wilson-Rankin E.E."/>
            <person name="Purcell J."/>
            <person name="Lester P.J."/>
            <person name="Dearden P.K."/>
        </authorList>
    </citation>
    <scope>NUCLEOTIDE SEQUENCE</scope>
    <source>
        <strain evidence="2">Volc-1</strain>
    </source>
</reference>
<keyword evidence="3" id="KW-1185">Reference proteome</keyword>
<proteinExistence type="predicted"/>